<dbReference type="PATRIC" id="fig|218284.4.peg.3003"/>
<dbReference type="AlphaFoldDB" id="A0A0P6WIR8"/>
<comment type="caution">
    <text evidence="3">The sequence shown here is derived from an EMBL/GenBank/DDBJ whole genome shotgun (WGS) entry which is preliminary data.</text>
</comment>
<keyword evidence="1" id="KW-0472">Membrane</keyword>
<organism evidence="3 4">
    <name type="scientific">Rossellomorea vietnamensis</name>
    <dbReference type="NCBI Taxonomy" id="218284"/>
    <lineage>
        <taxon>Bacteria</taxon>
        <taxon>Bacillati</taxon>
        <taxon>Bacillota</taxon>
        <taxon>Bacilli</taxon>
        <taxon>Bacillales</taxon>
        <taxon>Bacillaceae</taxon>
        <taxon>Rossellomorea</taxon>
    </lineage>
</organism>
<evidence type="ECO:0000313" key="3">
    <source>
        <dbReference type="EMBL" id="KPL57665.1"/>
    </source>
</evidence>
<keyword evidence="1" id="KW-0812">Transmembrane</keyword>
<dbReference type="InterPro" id="IPR002881">
    <property type="entry name" value="DUF58"/>
</dbReference>
<gene>
    <name evidence="3" type="ORF">AM506_20995</name>
</gene>
<dbReference type="Proteomes" id="UP000050398">
    <property type="component" value="Unassembled WGS sequence"/>
</dbReference>
<feature type="transmembrane region" description="Helical" evidence="1">
    <location>
        <begin position="36"/>
        <end position="56"/>
    </location>
</feature>
<evidence type="ECO:0000313" key="4">
    <source>
        <dbReference type="Proteomes" id="UP000050398"/>
    </source>
</evidence>
<name>A0A0P6WIR8_9BACI</name>
<proteinExistence type="predicted"/>
<sequence length="405" mass="46165">MKTKLQFLKPLGKFLLLLILMGVTFSYAMFQGGFVSWFLFYSFLPFSLYSVCVFLYPLSEFYVERSFESAEYKAGDELKVTITLARKLPFPLFYLVLEDVVTDSVFHQTGFQKAKAMIHPGFRKRIKLTYYIDELPRGEHIFSKVRFKTGDFFGVFEKEATVDCVDRLLVYPSIVDVPYRPLENRYDQGMTTSSVKIQKDTTMATGIREYQPGDRFSWIHWKTFARTNELMTKEFEERQSHDVLIVLDREPSQAFEAMVTFTASMIRSIVKKGAQVGLVSIGGDHVSFPIRGGEEHLSQLNYHLAKVRQDSPFALGKVLQGAGLNYSQSAAVLFVTSSVSKKMIMSVNEYAKRNSSVVIFLVKKTGDAYTAEEKSLKAYASSRGIRLQVCFEGDFSSVFLEVKRA</sequence>
<accession>A0A0P6WIR8</accession>
<evidence type="ECO:0000259" key="2">
    <source>
        <dbReference type="Pfam" id="PF01882"/>
    </source>
</evidence>
<keyword evidence="1" id="KW-1133">Transmembrane helix</keyword>
<reference evidence="3 4" key="1">
    <citation type="submission" date="2015-08" db="EMBL/GenBank/DDBJ databases">
        <title>Draft Genome Sequence of Bacillus vietnamensis UCD-SED5.</title>
        <authorList>
            <person name="Lee R.D."/>
            <person name="Jospin G."/>
            <person name="Lang J.M."/>
            <person name="Coil D.A."/>
            <person name="Eisen J.A."/>
        </authorList>
    </citation>
    <scope>NUCLEOTIDE SEQUENCE [LARGE SCALE GENOMIC DNA]</scope>
    <source>
        <strain evidence="3 4">UCD-SED5</strain>
    </source>
</reference>
<dbReference type="eggNOG" id="COG1721">
    <property type="taxonomic scope" value="Bacteria"/>
</dbReference>
<feature type="transmembrane region" description="Helical" evidence="1">
    <location>
        <begin position="12"/>
        <end position="30"/>
    </location>
</feature>
<protein>
    <recommendedName>
        <fullName evidence="2">DUF58 domain-containing protein</fullName>
    </recommendedName>
</protein>
<dbReference type="EMBL" id="LIXZ01000033">
    <property type="protein sequence ID" value="KPL57665.1"/>
    <property type="molecule type" value="Genomic_DNA"/>
</dbReference>
<dbReference type="PANTHER" id="PTHR34351:SF2">
    <property type="entry name" value="DUF58 DOMAIN-CONTAINING PROTEIN"/>
    <property type="match status" value="1"/>
</dbReference>
<dbReference type="PANTHER" id="PTHR34351">
    <property type="entry name" value="SLR1927 PROTEIN-RELATED"/>
    <property type="match status" value="1"/>
</dbReference>
<feature type="domain" description="DUF58" evidence="2">
    <location>
        <begin position="207"/>
        <end position="362"/>
    </location>
</feature>
<evidence type="ECO:0000256" key="1">
    <source>
        <dbReference type="SAM" id="Phobius"/>
    </source>
</evidence>
<dbReference type="OrthoDB" id="140416at2"/>
<dbReference type="Pfam" id="PF01882">
    <property type="entry name" value="DUF58"/>
    <property type="match status" value="1"/>
</dbReference>